<evidence type="ECO:0000313" key="4">
    <source>
        <dbReference type="EnsemblMetazoa" id="ASIC012366-PA"/>
    </source>
</evidence>
<feature type="transmembrane region" description="Helical" evidence="2">
    <location>
        <begin position="86"/>
        <end position="104"/>
    </location>
</feature>
<accession>A0A084W2N8</accession>
<evidence type="ECO:0000256" key="2">
    <source>
        <dbReference type="SAM" id="Phobius"/>
    </source>
</evidence>
<feature type="region of interest" description="Disordered" evidence="1">
    <location>
        <begin position="1"/>
        <end position="49"/>
    </location>
</feature>
<reference evidence="3 5" key="1">
    <citation type="journal article" date="2014" name="BMC Genomics">
        <title>Genome sequence of Anopheles sinensis provides insight into genetics basis of mosquito competence for malaria parasites.</title>
        <authorList>
            <person name="Zhou D."/>
            <person name="Zhang D."/>
            <person name="Ding G."/>
            <person name="Shi L."/>
            <person name="Hou Q."/>
            <person name="Ye Y."/>
            <person name="Xu Y."/>
            <person name="Zhou H."/>
            <person name="Xiong C."/>
            <person name="Li S."/>
            <person name="Yu J."/>
            <person name="Hong S."/>
            <person name="Yu X."/>
            <person name="Zou P."/>
            <person name="Chen C."/>
            <person name="Chang X."/>
            <person name="Wang W."/>
            <person name="Lv Y."/>
            <person name="Sun Y."/>
            <person name="Ma L."/>
            <person name="Shen B."/>
            <person name="Zhu C."/>
        </authorList>
    </citation>
    <scope>NUCLEOTIDE SEQUENCE [LARGE SCALE GENOMIC DNA]</scope>
</reference>
<dbReference type="EnsemblMetazoa" id="ASIC012366-RA">
    <property type="protein sequence ID" value="ASIC012366-PA"/>
    <property type="gene ID" value="ASIC012366"/>
</dbReference>
<keyword evidence="2" id="KW-0812">Transmembrane</keyword>
<evidence type="ECO:0000256" key="1">
    <source>
        <dbReference type="SAM" id="MobiDB-lite"/>
    </source>
</evidence>
<feature type="transmembrane region" description="Helical" evidence="2">
    <location>
        <begin position="125"/>
        <end position="147"/>
    </location>
</feature>
<evidence type="ECO:0000313" key="5">
    <source>
        <dbReference type="Proteomes" id="UP000030765"/>
    </source>
</evidence>
<dbReference type="VEuPathDB" id="VectorBase:ASIC012366"/>
<dbReference type="Proteomes" id="UP000030765">
    <property type="component" value="Unassembled WGS sequence"/>
</dbReference>
<dbReference type="AlphaFoldDB" id="A0A084W2N8"/>
<dbReference type="OrthoDB" id="7735666at2759"/>
<sequence length="175" mass="19767">MTDQAAIPLQEHRTSSGRREDNPTEPNWGRVRRNSPRRSSVDTGREETDTTTVDVSSIAGLITILTVNLHQLESLLQVGPELGPKYWINFVLIIISIVCVYPLIAIRKIQSEKHPPASWLRRKRCLEWTSLVLTVLLFTINLTLQIINDISAQCMVLFNQQLPPVPHAHLLNCSA</sequence>
<feature type="compositionally biased region" description="Basic and acidic residues" evidence="1">
    <location>
        <begin position="39"/>
        <end position="48"/>
    </location>
</feature>
<dbReference type="EMBL" id="KE525276">
    <property type="protein sequence ID" value="KFB44482.1"/>
    <property type="molecule type" value="Genomic_DNA"/>
</dbReference>
<keyword evidence="2" id="KW-0472">Membrane</keyword>
<dbReference type="OMA" id="NCINRCI"/>
<proteinExistence type="predicted"/>
<reference evidence="4" key="2">
    <citation type="submission" date="2020-05" db="UniProtKB">
        <authorList>
            <consortium name="EnsemblMetazoa"/>
        </authorList>
    </citation>
    <scope>IDENTIFICATION</scope>
</reference>
<feature type="compositionally biased region" description="Basic and acidic residues" evidence="1">
    <location>
        <begin position="10"/>
        <end position="22"/>
    </location>
</feature>
<protein>
    <submittedName>
        <fullName evidence="3 4">Uncharacterized protein</fullName>
    </submittedName>
</protein>
<organism evidence="3">
    <name type="scientific">Anopheles sinensis</name>
    <name type="common">Mosquito</name>
    <dbReference type="NCBI Taxonomy" id="74873"/>
    <lineage>
        <taxon>Eukaryota</taxon>
        <taxon>Metazoa</taxon>
        <taxon>Ecdysozoa</taxon>
        <taxon>Arthropoda</taxon>
        <taxon>Hexapoda</taxon>
        <taxon>Insecta</taxon>
        <taxon>Pterygota</taxon>
        <taxon>Neoptera</taxon>
        <taxon>Endopterygota</taxon>
        <taxon>Diptera</taxon>
        <taxon>Nematocera</taxon>
        <taxon>Culicoidea</taxon>
        <taxon>Culicidae</taxon>
        <taxon>Anophelinae</taxon>
        <taxon>Anopheles</taxon>
    </lineage>
</organism>
<gene>
    <name evidence="3" type="ORF">ZHAS_00012366</name>
</gene>
<keyword evidence="5" id="KW-1185">Reference proteome</keyword>
<name>A0A084W2N8_ANOSI</name>
<dbReference type="VEuPathDB" id="VectorBase:ASIS018978"/>
<keyword evidence="2" id="KW-1133">Transmembrane helix</keyword>
<dbReference type="EMBL" id="ATLV01019658">
    <property type="status" value="NOT_ANNOTATED_CDS"/>
    <property type="molecule type" value="Genomic_DNA"/>
</dbReference>
<evidence type="ECO:0000313" key="3">
    <source>
        <dbReference type="EMBL" id="KFB44482.1"/>
    </source>
</evidence>